<keyword evidence="4 7" id="KW-0067">ATP-binding</keyword>
<reference evidence="7 8" key="1">
    <citation type="submission" date="2016-12" db="EMBL/GenBank/DDBJ databases">
        <title>The draft genome sequence of Actinophytocola xinjiangensis.</title>
        <authorList>
            <person name="Wang W."/>
            <person name="Yuan L."/>
        </authorList>
    </citation>
    <scope>NUCLEOTIDE SEQUENCE [LARGE SCALE GENOMIC DNA]</scope>
    <source>
        <strain evidence="7 8">CGMCC 4.4663</strain>
    </source>
</reference>
<sequence>MPTSPPVLAVANLEVVYDDVVLVLRGLSLEVPAGAVVALLGANGAGKTTLLRAVTGLLIAHRGRIVKGSVTLDGTDVTGADPARVVRGGVAQVMEGRRVFAEMTVEENLRAGAHSRPRAEYRESLTRVLDLFPALASRRRSTAGYLSGGEQQMLAIGRALMASPRLLLLDEPSLGLAPRLVEQVRDIVERINQQGTSVLLVEQNAVMALSIAHHGYVLEVGKVVRDGPAADLLVDEDIREFYLGSTEGGRRSFAQVKSYRRKKRWSA</sequence>
<evidence type="ECO:0000256" key="1">
    <source>
        <dbReference type="ARBA" id="ARBA00005417"/>
    </source>
</evidence>
<organism evidence="7 8">
    <name type="scientific">Actinophytocola xinjiangensis</name>
    <dbReference type="NCBI Taxonomy" id="485602"/>
    <lineage>
        <taxon>Bacteria</taxon>
        <taxon>Bacillati</taxon>
        <taxon>Actinomycetota</taxon>
        <taxon>Actinomycetes</taxon>
        <taxon>Pseudonocardiales</taxon>
        <taxon>Pseudonocardiaceae</taxon>
    </lineage>
</organism>
<dbReference type="Proteomes" id="UP000185696">
    <property type="component" value="Unassembled WGS sequence"/>
</dbReference>
<dbReference type="InterPro" id="IPR003439">
    <property type="entry name" value="ABC_transporter-like_ATP-bd"/>
</dbReference>
<dbReference type="CDD" id="cd03224">
    <property type="entry name" value="ABC_TM1139_LivF_branched"/>
    <property type="match status" value="1"/>
</dbReference>
<keyword evidence="5" id="KW-0029">Amino-acid transport</keyword>
<protein>
    <submittedName>
        <fullName evidence="7">ABC transporter ATP-binding protein</fullName>
    </submittedName>
</protein>
<dbReference type="InterPro" id="IPR027417">
    <property type="entry name" value="P-loop_NTPase"/>
</dbReference>
<gene>
    <name evidence="7" type="ORF">BLA60_24090</name>
</gene>
<dbReference type="PROSITE" id="PS00211">
    <property type="entry name" value="ABC_TRANSPORTER_1"/>
    <property type="match status" value="1"/>
</dbReference>
<dbReference type="SMART" id="SM00382">
    <property type="entry name" value="AAA"/>
    <property type="match status" value="1"/>
</dbReference>
<feature type="domain" description="ABC transporter" evidence="6">
    <location>
        <begin position="8"/>
        <end position="245"/>
    </location>
</feature>
<evidence type="ECO:0000313" key="7">
    <source>
        <dbReference type="EMBL" id="OLF08539.1"/>
    </source>
</evidence>
<comment type="similarity">
    <text evidence="1">Belongs to the ABC transporter superfamily.</text>
</comment>
<dbReference type="PANTHER" id="PTHR43820">
    <property type="entry name" value="HIGH-AFFINITY BRANCHED-CHAIN AMINO ACID TRANSPORT ATP-BINDING PROTEIN LIVF"/>
    <property type="match status" value="1"/>
</dbReference>
<comment type="caution">
    <text evidence="7">The sequence shown here is derived from an EMBL/GenBank/DDBJ whole genome shotgun (WGS) entry which is preliminary data.</text>
</comment>
<dbReference type="GO" id="GO:0005524">
    <property type="term" value="F:ATP binding"/>
    <property type="evidence" value="ECO:0007669"/>
    <property type="project" value="UniProtKB-KW"/>
</dbReference>
<evidence type="ECO:0000256" key="2">
    <source>
        <dbReference type="ARBA" id="ARBA00022448"/>
    </source>
</evidence>
<dbReference type="InterPro" id="IPR052156">
    <property type="entry name" value="BCAA_Transport_ATP-bd_LivF"/>
</dbReference>
<dbReference type="InterPro" id="IPR003593">
    <property type="entry name" value="AAA+_ATPase"/>
</dbReference>
<dbReference type="GO" id="GO:0015807">
    <property type="term" value="P:L-amino acid transport"/>
    <property type="evidence" value="ECO:0007669"/>
    <property type="project" value="TreeGrafter"/>
</dbReference>
<keyword evidence="8" id="KW-1185">Reference proteome</keyword>
<evidence type="ECO:0000256" key="3">
    <source>
        <dbReference type="ARBA" id="ARBA00022741"/>
    </source>
</evidence>
<dbReference type="EMBL" id="MSIF01000012">
    <property type="protein sequence ID" value="OLF08539.1"/>
    <property type="molecule type" value="Genomic_DNA"/>
</dbReference>
<dbReference type="OrthoDB" id="9776369at2"/>
<dbReference type="Pfam" id="PF00005">
    <property type="entry name" value="ABC_tran"/>
    <property type="match status" value="1"/>
</dbReference>
<proteinExistence type="inferred from homology"/>
<accession>A0A7Z1AX26</accession>
<dbReference type="Gene3D" id="3.40.50.300">
    <property type="entry name" value="P-loop containing nucleotide triphosphate hydrolases"/>
    <property type="match status" value="1"/>
</dbReference>
<dbReference type="InterPro" id="IPR017871">
    <property type="entry name" value="ABC_transporter-like_CS"/>
</dbReference>
<keyword evidence="3" id="KW-0547">Nucleotide-binding</keyword>
<keyword evidence="2" id="KW-0813">Transport</keyword>
<dbReference type="PANTHER" id="PTHR43820:SF4">
    <property type="entry name" value="HIGH-AFFINITY BRANCHED-CHAIN AMINO ACID TRANSPORT ATP-BINDING PROTEIN LIVF"/>
    <property type="match status" value="1"/>
</dbReference>
<name>A0A7Z1AX26_9PSEU</name>
<dbReference type="SUPFAM" id="SSF52540">
    <property type="entry name" value="P-loop containing nucleoside triphosphate hydrolases"/>
    <property type="match status" value="1"/>
</dbReference>
<evidence type="ECO:0000256" key="4">
    <source>
        <dbReference type="ARBA" id="ARBA00022840"/>
    </source>
</evidence>
<evidence type="ECO:0000313" key="8">
    <source>
        <dbReference type="Proteomes" id="UP000185696"/>
    </source>
</evidence>
<evidence type="ECO:0000256" key="5">
    <source>
        <dbReference type="ARBA" id="ARBA00022970"/>
    </source>
</evidence>
<dbReference type="PROSITE" id="PS50893">
    <property type="entry name" value="ABC_TRANSPORTER_2"/>
    <property type="match status" value="1"/>
</dbReference>
<evidence type="ECO:0000259" key="6">
    <source>
        <dbReference type="PROSITE" id="PS50893"/>
    </source>
</evidence>
<dbReference type="AlphaFoldDB" id="A0A7Z1AX26"/>
<dbReference type="GO" id="GO:0015658">
    <property type="term" value="F:branched-chain amino acid transmembrane transporter activity"/>
    <property type="evidence" value="ECO:0007669"/>
    <property type="project" value="TreeGrafter"/>
</dbReference>
<dbReference type="GO" id="GO:0016887">
    <property type="term" value="F:ATP hydrolysis activity"/>
    <property type="evidence" value="ECO:0007669"/>
    <property type="project" value="InterPro"/>
</dbReference>